<proteinExistence type="predicted"/>
<organism evidence="2 3">
    <name type="scientific">Candidatus Nitrobium versatile</name>
    <dbReference type="NCBI Taxonomy" id="2884831"/>
    <lineage>
        <taxon>Bacteria</taxon>
        <taxon>Pseudomonadati</taxon>
        <taxon>Nitrospirota</taxon>
        <taxon>Nitrospiria</taxon>
        <taxon>Nitrospirales</taxon>
        <taxon>Nitrospiraceae</taxon>
        <taxon>Candidatus Nitrobium</taxon>
    </lineage>
</organism>
<reference evidence="2" key="1">
    <citation type="journal article" date="2021" name="bioRxiv">
        <title>Unraveling nitrogen, sulfur and carbon metabolic pathways and microbial community transcriptional responses to substrate deprivation and toxicity stresses in a bioreactor mimicking anoxic brackish coastal sediment conditions.</title>
        <authorList>
            <person name="Martins P.D."/>
            <person name="Echeveste M.J."/>
            <person name="Arshad A."/>
            <person name="Kurth J."/>
            <person name="Ouboter H."/>
            <person name="Jetten M.S.M."/>
            <person name="Welte C.U."/>
        </authorList>
    </citation>
    <scope>NUCLEOTIDE SEQUENCE</scope>
    <source>
        <strain evidence="2">MAG_39</strain>
    </source>
</reference>
<keyword evidence="1" id="KW-0812">Transmembrane</keyword>
<keyword evidence="1" id="KW-0472">Membrane</keyword>
<protein>
    <submittedName>
        <fullName evidence="2">Uncharacterized protein</fullName>
    </submittedName>
</protein>
<evidence type="ECO:0000256" key="1">
    <source>
        <dbReference type="SAM" id="Phobius"/>
    </source>
</evidence>
<gene>
    <name evidence="2" type="ORF">K8I29_08475</name>
</gene>
<evidence type="ECO:0000313" key="2">
    <source>
        <dbReference type="EMBL" id="MBZ0156227.1"/>
    </source>
</evidence>
<sequence length="122" mass="13749">MGEKEEERIPLRAGAGRAALIAAAVVLLAGGFFAGRRAGTEEIDRAIRRAEEGIRTRYEADVKERDRRIAEIGERLRLSEERYRSIAGRIRSREKEAATIKKPEGKSEIRARLESLGYRPVD</sequence>
<evidence type="ECO:0000313" key="3">
    <source>
        <dbReference type="Proteomes" id="UP000705867"/>
    </source>
</evidence>
<name>A0A953M1M5_9BACT</name>
<comment type="caution">
    <text evidence="2">The sequence shown here is derived from an EMBL/GenBank/DDBJ whole genome shotgun (WGS) entry which is preliminary data.</text>
</comment>
<dbReference type="EMBL" id="JAIOIV010000072">
    <property type="protein sequence ID" value="MBZ0156227.1"/>
    <property type="molecule type" value="Genomic_DNA"/>
</dbReference>
<dbReference type="AlphaFoldDB" id="A0A953M1M5"/>
<keyword evidence="1" id="KW-1133">Transmembrane helix</keyword>
<accession>A0A953M1M5</accession>
<dbReference type="Proteomes" id="UP000705867">
    <property type="component" value="Unassembled WGS sequence"/>
</dbReference>
<reference evidence="2" key="2">
    <citation type="submission" date="2021-08" db="EMBL/GenBank/DDBJ databases">
        <authorList>
            <person name="Dalcin Martins P."/>
        </authorList>
    </citation>
    <scope>NUCLEOTIDE SEQUENCE</scope>
    <source>
        <strain evidence="2">MAG_39</strain>
    </source>
</reference>
<feature type="transmembrane region" description="Helical" evidence="1">
    <location>
        <begin position="15"/>
        <end position="35"/>
    </location>
</feature>